<dbReference type="GO" id="GO:0005886">
    <property type="term" value="C:plasma membrane"/>
    <property type="evidence" value="ECO:0007669"/>
    <property type="project" value="UniProtKB-SubCell"/>
</dbReference>
<feature type="transmembrane region" description="Helical" evidence="6">
    <location>
        <begin position="110"/>
        <end position="128"/>
    </location>
</feature>
<evidence type="ECO:0000313" key="9">
    <source>
        <dbReference type="Proteomes" id="UP000028006"/>
    </source>
</evidence>
<gene>
    <name evidence="8" type="ORF">GZ77_07505</name>
</gene>
<dbReference type="Pfam" id="PF00482">
    <property type="entry name" value="T2SSF"/>
    <property type="match status" value="1"/>
</dbReference>
<evidence type="ECO:0000313" key="8">
    <source>
        <dbReference type="EMBL" id="KEQ14253.1"/>
    </source>
</evidence>
<keyword evidence="5 6" id="KW-0472">Membrane</keyword>
<reference evidence="8 9" key="1">
    <citation type="submission" date="2014-06" db="EMBL/GenBank/DDBJ databases">
        <title>Whole Genome Sequences of Three Symbiotic Endozoicomonas Bacteria.</title>
        <authorList>
            <person name="Neave M.J."/>
            <person name="Apprill A."/>
            <person name="Voolstra C.R."/>
        </authorList>
    </citation>
    <scope>NUCLEOTIDE SEQUENCE [LARGE SCALE GENOMIC DNA]</scope>
    <source>
        <strain evidence="8 9">LMG 24815</strain>
    </source>
</reference>
<dbReference type="AlphaFoldDB" id="A0A081N730"/>
<keyword evidence="9" id="KW-1185">Reference proteome</keyword>
<dbReference type="Proteomes" id="UP000028006">
    <property type="component" value="Unassembled WGS sequence"/>
</dbReference>
<keyword evidence="3 6" id="KW-0812">Transmembrane</keyword>
<dbReference type="RefSeq" id="WP_034874053.1">
    <property type="nucleotide sequence ID" value="NZ_JOKG01000002.1"/>
</dbReference>
<dbReference type="InterPro" id="IPR018076">
    <property type="entry name" value="T2SS_GspF_dom"/>
</dbReference>
<evidence type="ECO:0000256" key="5">
    <source>
        <dbReference type="ARBA" id="ARBA00023136"/>
    </source>
</evidence>
<dbReference type="EMBL" id="JOKG01000002">
    <property type="protein sequence ID" value="KEQ14253.1"/>
    <property type="molecule type" value="Genomic_DNA"/>
</dbReference>
<evidence type="ECO:0000256" key="4">
    <source>
        <dbReference type="ARBA" id="ARBA00022989"/>
    </source>
</evidence>
<comment type="caution">
    <text evidence="8">The sequence shown here is derived from an EMBL/GenBank/DDBJ whole genome shotgun (WGS) entry which is preliminary data.</text>
</comment>
<evidence type="ECO:0000259" key="7">
    <source>
        <dbReference type="Pfam" id="PF00482"/>
    </source>
</evidence>
<feature type="transmembrane region" description="Helical" evidence="6">
    <location>
        <begin position="76"/>
        <end position="98"/>
    </location>
</feature>
<evidence type="ECO:0000256" key="3">
    <source>
        <dbReference type="ARBA" id="ARBA00022692"/>
    </source>
</evidence>
<sequence>MTPLISLLVSLIFATLLIVVMDRYFTRQTVRSWLGLSHSITGWKTLFDVFEHKLAYRRKDVETSLMRAGIYNARIAVFYFPAKIAVAVILVSLTFLFSDELGYETFSEQLPLAFAALVSVILVPDLWLQKRQKKRIRKVSSELPYVIDLMAVCIQTGMTIESAIAYLGEELKSFDKDLAYVMRRLDSVSRVTGMTRALDELLEHFPTNQMQSFVYTISQSLQYGSSIYSVLTTLSASIREIEMLELEERVGKLSAKMSVPLILFIMFPIVILITAPGIMRMLSNV</sequence>
<feature type="transmembrane region" description="Helical" evidence="6">
    <location>
        <begin position="259"/>
        <end position="279"/>
    </location>
</feature>
<accession>A0A081N730</accession>
<proteinExistence type="predicted"/>
<evidence type="ECO:0000256" key="1">
    <source>
        <dbReference type="ARBA" id="ARBA00004651"/>
    </source>
</evidence>
<name>A0A081N730_9GAMM</name>
<keyword evidence="2" id="KW-1003">Cell membrane</keyword>
<dbReference type="PANTHER" id="PTHR35007:SF2">
    <property type="entry name" value="PILUS ASSEMBLE PROTEIN"/>
    <property type="match status" value="1"/>
</dbReference>
<evidence type="ECO:0000256" key="6">
    <source>
        <dbReference type="SAM" id="Phobius"/>
    </source>
</evidence>
<protein>
    <recommendedName>
        <fullName evidence="7">Type II secretion system protein GspF domain-containing protein</fullName>
    </recommendedName>
</protein>
<evidence type="ECO:0000256" key="2">
    <source>
        <dbReference type="ARBA" id="ARBA00022475"/>
    </source>
</evidence>
<feature type="domain" description="Type II secretion system protein GspF" evidence="7">
    <location>
        <begin position="147"/>
        <end position="274"/>
    </location>
</feature>
<dbReference type="PANTHER" id="PTHR35007">
    <property type="entry name" value="INTEGRAL MEMBRANE PROTEIN-RELATED"/>
    <property type="match status" value="1"/>
</dbReference>
<keyword evidence="4 6" id="KW-1133">Transmembrane helix</keyword>
<comment type="subcellular location">
    <subcellularLocation>
        <location evidence="1">Cell membrane</location>
        <topology evidence="1">Multi-pass membrane protein</topology>
    </subcellularLocation>
</comment>
<organism evidence="8 9">
    <name type="scientific">Endozoicomonas montiporae</name>
    <dbReference type="NCBI Taxonomy" id="1027273"/>
    <lineage>
        <taxon>Bacteria</taxon>
        <taxon>Pseudomonadati</taxon>
        <taxon>Pseudomonadota</taxon>
        <taxon>Gammaproteobacteria</taxon>
        <taxon>Oceanospirillales</taxon>
        <taxon>Endozoicomonadaceae</taxon>
        <taxon>Endozoicomonas</taxon>
    </lineage>
</organism>
<dbReference type="eggNOG" id="COG2064">
    <property type="taxonomic scope" value="Bacteria"/>
</dbReference>
<feature type="transmembrane region" description="Helical" evidence="6">
    <location>
        <begin position="6"/>
        <end position="25"/>
    </location>
</feature>